<accession>A0A3M6ZFN8</accession>
<feature type="compositionally biased region" description="Basic and acidic residues" evidence="2">
    <location>
        <begin position="106"/>
        <end position="150"/>
    </location>
</feature>
<dbReference type="EMBL" id="QWIJ01000116">
    <property type="protein sequence ID" value="RMX87435.1"/>
    <property type="molecule type" value="Genomic_DNA"/>
</dbReference>
<dbReference type="EMBL" id="QWIK01000076">
    <property type="protein sequence ID" value="RMY14106.1"/>
    <property type="molecule type" value="Genomic_DNA"/>
</dbReference>
<feature type="compositionally biased region" description="Polar residues" evidence="2">
    <location>
        <begin position="1"/>
        <end position="16"/>
    </location>
</feature>
<feature type="coiled-coil region" evidence="1">
    <location>
        <begin position="293"/>
        <end position="405"/>
    </location>
</feature>
<feature type="compositionally biased region" description="Low complexity" evidence="2">
    <location>
        <begin position="236"/>
        <end position="247"/>
    </location>
</feature>
<dbReference type="OrthoDB" id="3911405at2759"/>
<dbReference type="Proteomes" id="UP000281245">
    <property type="component" value="Unassembled WGS sequence"/>
</dbReference>
<feature type="coiled-coil region" evidence="1">
    <location>
        <begin position="454"/>
        <end position="492"/>
    </location>
</feature>
<feature type="compositionally biased region" description="Polar residues" evidence="2">
    <location>
        <begin position="248"/>
        <end position="263"/>
    </location>
</feature>
<feature type="region of interest" description="Disordered" evidence="2">
    <location>
        <begin position="66"/>
        <end position="263"/>
    </location>
</feature>
<keyword evidence="1" id="KW-0175">Coiled coil</keyword>
<evidence type="ECO:0000256" key="2">
    <source>
        <dbReference type="SAM" id="MobiDB-lite"/>
    </source>
</evidence>
<evidence type="ECO:0000313" key="3">
    <source>
        <dbReference type="EMBL" id="RMX87435.1"/>
    </source>
</evidence>
<feature type="region of interest" description="Disordered" evidence="2">
    <location>
        <begin position="549"/>
        <end position="587"/>
    </location>
</feature>
<organism evidence="4 6">
    <name type="scientific">Hortaea werneckii</name>
    <name type="common">Black yeast</name>
    <name type="synonym">Cladosporium werneckii</name>
    <dbReference type="NCBI Taxonomy" id="91943"/>
    <lineage>
        <taxon>Eukaryota</taxon>
        <taxon>Fungi</taxon>
        <taxon>Dikarya</taxon>
        <taxon>Ascomycota</taxon>
        <taxon>Pezizomycotina</taxon>
        <taxon>Dothideomycetes</taxon>
        <taxon>Dothideomycetidae</taxon>
        <taxon>Mycosphaerellales</taxon>
        <taxon>Teratosphaeriaceae</taxon>
        <taxon>Hortaea</taxon>
    </lineage>
</organism>
<evidence type="ECO:0000313" key="5">
    <source>
        <dbReference type="Proteomes" id="UP000281245"/>
    </source>
</evidence>
<name>A0A3M6ZFN8_HORWE</name>
<evidence type="ECO:0000313" key="6">
    <source>
        <dbReference type="Proteomes" id="UP000282582"/>
    </source>
</evidence>
<evidence type="ECO:0000313" key="4">
    <source>
        <dbReference type="EMBL" id="RMY14106.1"/>
    </source>
</evidence>
<reference evidence="5 6" key="1">
    <citation type="journal article" date="2018" name="BMC Genomics">
        <title>Genomic evidence for intraspecific hybridization in a clonal and extremely halotolerant yeast.</title>
        <authorList>
            <person name="Gostincar C."/>
            <person name="Stajich J.E."/>
            <person name="Zupancic J."/>
            <person name="Zalar P."/>
            <person name="Gunde-Cimerman N."/>
        </authorList>
    </citation>
    <scope>NUCLEOTIDE SEQUENCE [LARGE SCALE GENOMIC DNA]</scope>
    <source>
        <strain evidence="4 6">EXF-6654</strain>
        <strain evidence="3 5">EXF-6656</strain>
    </source>
</reference>
<feature type="region of interest" description="Disordered" evidence="2">
    <location>
        <begin position="1"/>
        <end position="54"/>
    </location>
</feature>
<feature type="compositionally biased region" description="Basic and acidic residues" evidence="2">
    <location>
        <begin position="549"/>
        <end position="582"/>
    </location>
</feature>
<dbReference type="AlphaFoldDB" id="A0A3M6ZFN8"/>
<proteinExistence type="predicted"/>
<comment type="caution">
    <text evidence="4">The sequence shown here is derived from an EMBL/GenBank/DDBJ whole genome shotgun (WGS) entry which is preliminary data.</text>
</comment>
<feature type="compositionally biased region" description="Polar residues" evidence="2">
    <location>
        <begin position="178"/>
        <end position="187"/>
    </location>
</feature>
<dbReference type="Proteomes" id="UP000282582">
    <property type="component" value="Unassembled WGS sequence"/>
</dbReference>
<feature type="compositionally biased region" description="Polar residues" evidence="2">
    <location>
        <begin position="198"/>
        <end position="234"/>
    </location>
</feature>
<evidence type="ECO:0000256" key="1">
    <source>
        <dbReference type="SAM" id="Coils"/>
    </source>
</evidence>
<protein>
    <submittedName>
        <fullName evidence="4">Uncharacterized protein</fullName>
    </submittedName>
</protein>
<gene>
    <name evidence="4" type="ORF">D0868_01640</name>
    <name evidence="3" type="ORF">D0869_02357</name>
</gene>
<sequence length="715" mass="81333">MQSSPPQRAYSRPSSRAESDYELDLDALGINDSNASSPVKPQIDRIRSEDIEGPSDFTLNMEKWMRGGGSSFSRGTVRSLGAKSGRGVLQTLKENDVNARNSQHSTGDRQHLEIPHSPDRKTQHGEEMSRHTPSDSPPKESVWDIQPSEHGEEDGTGDEEHVTSDWNPYASATPAPLQPQNNHNVFLQPTVEDYHSELTPQRPNSNSQHHFVQSTTPATQRTGLRSPEQPQSETGMEPSPSKMSKSSTPGRPSSPTLSPVRSPIIQRSMSARRASSYLQAGPSAREPELVRQLRDVQIKCNQLSHLNEALKQALNDEQRLRQNEKALHEQQVSYYERREKDLESFRDEAQRRADDFREEFVEQKARLRQSEEKLEVARREASEAQKQHENEIEKLKEDAARSKLYHEEDSVPKHELDLEREARRRAEISLEMRQQEFDIFKSQTESKQDGFTDVQRLQSELQQAQQASATTITNLESQLKTARAEASNLQSAKSATEGIVATLRAEVDELRMSRDAETLRISSENDRAVDLADGLRDQIAELQKQLRNERNARDADLTRARKEDEAAVNELRKERDELRDEMEASQSRLNDAIVERDSAQDNLKAAEEHHHTVKETLQSEVDALQDEVNGLKAKIGEVDEVNKALDTQLTAKFKDRESYWRSKVQRLEHERLTMSKALLHQWGREEVGVDRPQAYRYKFMNQGSPIRAGAEEGTA</sequence>